<accession>A0A951QJ44</accession>
<reference evidence="1" key="2">
    <citation type="journal article" date="2022" name="Microbiol. Resour. Announc.">
        <title>Metagenome Sequencing to Explore Phylogenomics of Terrestrial Cyanobacteria.</title>
        <authorList>
            <person name="Ward R.D."/>
            <person name="Stajich J.E."/>
            <person name="Johansen J.R."/>
            <person name="Huntemann M."/>
            <person name="Clum A."/>
            <person name="Foster B."/>
            <person name="Foster B."/>
            <person name="Roux S."/>
            <person name="Palaniappan K."/>
            <person name="Varghese N."/>
            <person name="Mukherjee S."/>
            <person name="Reddy T.B.K."/>
            <person name="Daum C."/>
            <person name="Copeland A."/>
            <person name="Chen I.A."/>
            <person name="Ivanova N.N."/>
            <person name="Kyrpides N.C."/>
            <person name="Shapiro N."/>
            <person name="Eloe-Fadrosh E.A."/>
            <person name="Pietrasiak N."/>
        </authorList>
    </citation>
    <scope>NUCLEOTIDE SEQUENCE</scope>
    <source>
        <strain evidence="1">GSE-NOS-MK-12-04C</strain>
    </source>
</reference>
<evidence type="ECO:0000313" key="2">
    <source>
        <dbReference type="Proteomes" id="UP000729701"/>
    </source>
</evidence>
<proteinExistence type="predicted"/>
<comment type="caution">
    <text evidence="1">The sequence shown here is derived from an EMBL/GenBank/DDBJ whole genome shotgun (WGS) entry which is preliminary data.</text>
</comment>
<protein>
    <submittedName>
        <fullName evidence="1">Uncharacterized protein</fullName>
    </submittedName>
</protein>
<gene>
    <name evidence="1" type="ORF">KME60_06060</name>
</gene>
<dbReference type="AlphaFoldDB" id="A0A951QJ44"/>
<reference evidence="1" key="1">
    <citation type="submission" date="2021-05" db="EMBL/GenBank/DDBJ databases">
        <authorList>
            <person name="Pietrasiak N."/>
            <person name="Ward R."/>
            <person name="Stajich J.E."/>
            <person name="Kurbessoian T."/>
        </authorList>
    </citation>
    <scope>NUCLEOTIDE SEQUENCE</scope>
    <source>
        <strain evidence="1">GSE-NOS-MK-12-04C</strain>
    </source>
</reference>
<organism evidence="1 2">
    <name type="scientific">Cyanomargarita calcarea GSE-NOS-MK-12-04C</name>
    <dbReference type="NCBI Taxonomy" id="2839659"/>
    <lineage>
        <taxon>Bacteria</taxon>
        <taxon>Bacillati</taxon>
        <taxon>Cyanobacteriota</taxon>
        <taxon>Cyanophyceae</taxon>
        <taxon>Nostocales</taxon>
        <taxon>Cyanomargaritaceae</taxon>
        <taxon>Cyanomargarita</taxon>
    </lineage>
</organism>
<dbReference type="EMBL" id="JAHHGZ010000005">
    <property type="protein sequence ID" value="MBW4667007.1"/>
    <property type="molecule type" value="Genomic_DNA"/>
</dbReference>
<sequence length="126" mass="14755">MSKLFEILAKIKVRPGMYIGRASVSDLFHFLVGFKTALRELEVKATEEEMDFYREFQPWVQKKYHVSTSNSWAKIIMLHCGSEKEGLDAFYKSLDEFKNRDKKEKVATNYEDIMEDSSKKEVNVNS</sequence>
<evidence type="ECO:0000313" key="1">
    <source>
        <dbReference type="EMBL" id="MBW4667007.1"/>
    </source>
</evidence>
<dbReference type="Proteomes" id="UP000729701">
    <property type="component" value="Unassembled WGS sequence"/>
</dbReference>
<name>A0A951QJ44_9CYAN</name>